<gene>
    <name evidence="1" type="ORF">ACFFX0_22850</name>
    <name evidence="2" type="ORF">ACFFX0_29425</name>
</gene>
<protein>
    <submittedName>
        <fullName evidence="2">Uncharacterized protein</fullName>
    </submittedName>
</protein>
<dbReference type="EMBL" id="JBHMFI010000001">
    <property type="protein sequence ID" value="MFB9073882.1"/>
    <property type="molecule type" value="Genomic_DNA"/>
</dbReference>
<organism evidence="2 3">
    <name type="scientific">Citricoccus parietis</name>
    <dbReference type="NCBI Taxonomy" id="592307"/>
    <lineage>
        <taxon>Bacteria</taxon>
        <taxon>Bacillati</taxon>
        <taxon>Actinomycetota</taxon>
        <taxon>Actinomycetes</taxon>
        <taxon>Micrococcales</taxon>
        <taxon>Micrococcaceae</taxon>
        <taxon>Citricoccus</taxon>
    </lineage>
</organism>
<sequence length="46" mass="5039">MLFRGREGGHQQTIGPQHPLPHGGVLFCFPGRVCRPCLGALQLDLQ</sequence>
<evidence type="ECO:0000313" key="1">
    <source>
        <dbReference type="EMBL" id="MFB9073882.1"/>
    </source>
</evidence>
<evidence type="ECO:0000313" key="3">
    <source>
        <dbReference type="Proteomes" id="UP001589575"/>
    </source>
</evidence>
<dbReference type="Proteomes" id="UP001589575">
    <property type="component" value="Unassembled WGS sequence"/>
</dbReference>
<evidence type="ECO:0000313" key="2">
    <source>
        <dbReference type="EMBL" id="MFB9075080.1"/>
    </source>
</evidence>
<accession>A0ABV5G7Z7</accession>
<comment type="caution">
    <text evidence="2">The sequence shown here is derived from an EMBL/GenBank/DDBJ whole genome shotgun (WGS) entry which is preliminary data.</text>
</comment>
<keyword evidence="3" id="KW-1185">Reference proteome</keyword>
<proteinExistence type="predicted"/>
<name>A0ABV5G7Z7_9MICC</name>
<reference evidence="2 3" key="1">
    <citation type="submission" date="2024-09" db="EMBL/GenBank/DDBJ databases">
        <authorList>
            <person name="Sun Q."/>
            <person name="Mori K."/>
        </authorList>
    </citation>
    <scope>NUCLEOTIDE SEQUENCE [LARGE SCALE GENOMIC DNA]</scope>
    <source>
        <strain evidence="2 3">CCM 7609</strain>
    </source>
</reference>
<dbReference type="EMBL" id="JBHMFI010000010">
    <property type="protein sequence ID" value="MFB9075080.1"/>
    <property type="molecule type" value="Genomic_DNA"/>
</dbReference>